<dbReference type="EMBL" id="JAKGCU010000024">
    <property type="protein sequence ID" value="MCF3940675.1"/>
    <property type="molecule type" value="Genomic_DNA"/>
</dbReference>
<organism evidence="2 3">
    <name type="scientific">Gordonia tangerina</name>
    <dbReference type="NCBI Taxonomy" id="2911060"/>
    <lineage>
        <taxon>Bacteria</taxon>
        <taxon>Bacillati</taxon>
        <taxon>Actinomycetota</taxon>
        <taxon>Actinomycetes</taxon>
        <taxon>Mycobacteriales</taxon>
        <taxon>Gordoniaceae</taxon>
        <taxon>Gordonia</taxon>
    </lineage>
</organism>
<feature type="compositionally biased region" description="Acidic residues" evidence="1">
    <location>
        <begin position="117"/>
        <end position="126"/>
    </location>
</feature>
<keyword evidence="3" id="KW-1185">Reference proteome</keyword>
<feature type="compositionally biased region" description="Acidic residues" evidence="1">
    <location>
        <begin position="44"/>
        <end position="84"/>
    </location>
</feature>
<feature type="compositionally biased region" description="Low complexity" evidence="1">
    <location>
        <begin position="29"/>
        <end position="43"/>
    </location>
</feature>
<comment type="caution">
    <text evidence="2">The sequence shown here is derived from an EMBL/GenBank/DDBJ whole genome shotgun (WGS) entry which is preliminary data.</text>
</comment>
<name>A0ABS9DN98_9ACTN</name>
<feature type="region of interest" description="Disordered" evidence="1">
    <location>
        <begin position="1"/>
        <end position="126"/>
    </location>
</feature>
<evidence type="ECO:0000313" key="3">
    <source>
        <dbReference type="Proteomes" id="UP001108089"/>
    </source>
</evidence>
<reference evidence="2" key="1">
    <citation type="submission" date="2022-01" db="EMBL/GenBank/DDBJ databases">
        <title>Gordonia xiamenensis sp. nov., isolated from surface seawater in Xiamen.</title>
        <authorList>
            <person name="He Y.F."/>
        </authorList>
    </citation>
    <scope>NUCLEOTIDE SEQUENCE</scope>
    <source>
        <strain evidence="2">GW1C4-4</strain>
    </source>
</reference>
<feature type="compositionally biased region" description="Basic and acidic residues" evidence="1">
    <location>
        <begin position="98"/>
        <end position="116"/>
    </location>
</feature>
<accession>A0ABS9DN98</accession>
<evidence type="ECO:0000313" key="2">
    <source>
        <dbReference type="EMBL" id="MCF3940675.1"/>
    </source>
</evidence>
<protein>
    <submittedName>
        <fullName evidence="2">Uncharacterized protein</fullName>
    </submittedName>
</protein>
<evidence type="ECO:0000256" key="1">
    <source>
        <dbReference type="SAM" id="MobiDB-lite"/>
    </source>
</evidence>
<gene>
    <name evidence="2" type="ORF">L1892_20090</name>
</gene>
<dbReference type="RefSeq" id="WP_235725419.1">
    <property type="nucleotide sequence ID" value="NZ_JAKGCU010000024.1"/>
</dbReference>
<sequence length="126" mass="13121">MPEEPSLLASLGIDVDALPPPPAGVWDHAVQAAFDPSAAADPDTVPDMDDSPTPDDDDMIITADDDAGDTDVDTAEDQPGDEPPDFTSVAAEDNDVDPGTHTDHHDEAAALSHDVDGSDDEGQYDL</sequence>
<proteinExistence type="predicted"/>
<dbReference type="Proteomes" id="UP001108089">
    <property type="component" value="Unassembled WGS sequence"/>
</dbReference>